<gene>
    <name evidence="2" type="ORF">THAOC_27651</name>
</gene>
<name>K0RIC3_THAOC</name>
<comment type="caution">
    <text evidence="2">The sequence shown here is derived from an EMBL/GenBank/DDBJ whole genome shotgun (WGS) entry which is preliminary data.</text>
</comment>
<protein>
    <submittedName>
        <fullName evidence="2">Uncharacterized protein</fullName>
    </submittedName>
</protein>
<keyword evidence="3" id="KW-1185">Reference proteome</keyword>
<evidence type="ECO:0000313" key="2">
    <source>
        <dbReference type="EMBL" id="EJK52990.1"/>
    </source>
</evidence>
<feature type="compositionally biased region" description="Basic residues" evidence="1">
    <location>
        <begin position="58"/>
        <end position="67"/>
    </location>
</feature>
<feature type="non-terminal residue" evidence="2">
    <location>
        <position position="1"/>
    </location>
</feature>
<feature type="region of interest" description="Disordered" evidence="1">
    <location>
        <begin position="58"/>
        <end position="84"/>
    </location>
</feature>
<dbReference type="EMBL" id="AGNL01038755">
    <property type="protein sequence ID" value="EJK52990.1"/>
    <property type="molecule type" value="Genomic_DNA"/>
</dbReference>
<accession>K0RIC3</accession>
<sequence>FTELAVEKAAADFGTVGSPPSLNRARHGIPRPYVRDYKHEHALQGAALTTYPVLKPNTRRSQRRRRTATCLWDGPPRTPRPQKLSMEGFKRLPLQVKEAMAANTGTSIAGLEEIMRTTHVQDVSERLDLFFQAGCWTRWREA</sequence>
<dbReference type="Proteomes" id="UP000266841">
    <property type="component" value="Unassembled WGS sequence"/>
</dbReference>
<dbReference type="AlphaFoldDB" id="K0RIC3"/>
<evidence type="ECO:0000313" key="3">
    <source>
        <dbReference type="Proteomes" id="UP000266841"/>
    </source>
</evidence>
<organism evidence="2 3">
    <name type="scientific">Thalassiosira oceanica</name>
    <name type="common">Marine diatom</name>
    <dbReference type="NCBI Taxonomy" id="159749"/>
    <lineage>
        <taxon>Eukaryota</taxon>
        <taxon>Sar</taxon>
        <taxon>Stramenopiles</taxon>
        <taxon>Ochrophyta</taxon>
        <taxon>Bacillariophyta</taxon>
        <taxon>Coscinodiscophyceae</taxon>
        <taxon>Thalassiosirophycidae</taxon>
        <taxon>Thalassiosirales</taxon>
        <taxon>Thalassiosiraceae</taxon>
        <taxon>Thalassiosira</taxon>
    </lineage>
</organism>
<reference evidence="2 3" key="1">
    <citation type="journal article" date="2012" name="Genome Biol.">
        <title>Genome and low-iron response of an oceanic diatom adapted to chronic iron limitation.</title>
        <authorList>
            <person name="Lommer M."/>
            <person name="Specht M."/>
            <person name="Roy A.S."/>
            <person name="Kraemer L."/>
            <person name="Andreson R."/>
            <person name="Gutowska M.A."/>
            <person name="Wolf J."/>
            <person name="Bergner S.V."/>
            <person name="Schilhabel M.B."/>
            <person name="Klostermeier U.C."/>
            <person name="Beiko R.G."/>
            <person name="Rosenstiel P."/>
            <person name="Hippler M."/>
            <person name="Laroche J."/>
        </authorList>
    </citation>
    <scope>NUCLEOTIDE SEQUENCE [LARGE SCALE GENOMIC DNA]</scope>
    <source>
        <strain evidence="2 3">CCMP1005</strain>
    </source>
</reference>
<proteinExistence type="predicted"/>
<evidence type="ECO:0000256" key="1">
    <source>
        <dbReference type="SAM" id="MobiDB-lite"/>
    </source>
</evidence>